<keyword evidence="2" id="KW-1185">Reference proteome</keyword>
<protein>
    <submittedName>
        <fullName evidence="1">Uncharacterized protein</fullName>
    </submittedName>
</protein>
<dbReference type="EMBL" id="BQNB010016421">
    <property type="protein sequence ID" value="GJT51596.1"/>
    <property type="molecule type" value="Genomic_DNA"/>
</dbReference>
<dbReference type="Proteomes" id="UP001151760">
    <property type="component" value="Unassembled WGS sequence"/>
</dbReference>
<reference evidence="1" key="1">
    <citation type="journal article" date="2022" name="Int. J. Mol. Sci.">
        <title>Draft Genome of Tanacetum Coccineum: Genomic Comparison of Closely Related Tanacetum-Family Plants.</title>
        <authorList>
            <person name="Yamashiro T."/>
            <person name="Shiraishi A."/>
            <person name="Nakayama K."/>
            <person name="Satake H."/>
        </authorList>
    </citation>
    <scope>NUCLEOTIDE SEQUENCE</scope>
</reference>
<accession>A0ABQ5EL09</accession>
<reference evidence="1" key="2">
    <citation type="submission" date="2022-01" db="EMBL/GenBank/DDBJ databases">
        <authorList>
            <person name="Yamashiro T."/>
            <person name="Shiraishi A."/>
            <person name="Satake H."/>
            <person name="Nakayama K."/>
        </authorList>
    </citation>
    <scope>NUCLEOTIDE SEQUENCE</scope>
</reference>
<proteinExistence type="predicted"/>
<sequence length="246" mass="27958">MLLAEALESGVVLDEEQIEFLADNRDRVTTSQASQEVTTTSIFQTDNLDVFDSDCDGAPSASAIFMAKLSAYDLEVFLKYSEQLPFNNETDFDITSGNTVISYEQYLKETENAVVQDTNSSTQQDAMIMSVIEEMFSQVAKCNEGNKENKILNDSLTAKLEIYKEQIKFFEERHKFDLNDKEKYIDGKLLEVIVDINAKCAYFQNQIHMLKLQLSTTIESHKTLSTTVDALKKESKANKDKYLDEI</sequence>
<name>A0ABQ5EL09_9ASTR</name>
<evidence type="ECO:0000313" key="2">
    <source>
        <dbReference type="Proteomes" id="UP001151760"/>
    </source>
</evidence>
<feature type="non-terminal residue" evidence="1">
    <location>
        <position position="246"/>
    </location>
</feature>
<comment type="caution">
    <text evidence="1">The sequence shown here is derived from an EMBL/GenBank/DDBJ whole genome shotgun (WGS) entry which is preliminary data.</text>
</comment>
<evidence type="ECO:0000313" key="1">
    <source>
        <dbReference type="EMBL" id="GJT51596.1"/>
    </source>
</evidence>
<gene>
    <name evidence="1" type="ORF">Tco_0977753</name>
</gene>
<organism evidence="1 2">
    <name type="scientific">Tanacetum coccineum</name>
    <dbReference type="NCBI Taxonomy" id="301880"/>
    <lineage>
        <taxon>Eukaryota</taxon>
        <taxon>Viridiplantae</taxon>
        <taxon>Streptophyta</taxon>
        <taxon>Embryophyta</taxon>
        <taxon>Tracheophyta</taxon>
        <taxon>Spermatophyta</taxon>
        <taxon>Magnoliopsida</taxon>
        <taxon>eudicotyledons</taxon>
        <taxon>Gunneridae</taxon>
        <taxon>Pentapetalae</taxon>
        <taxon>asterids</taxon>
        <taxon>campanulids</taxon>
        <taxon>Asterales</taxon>
        <taxon>Asteraceae</taxon>
        <taxon>Asteroideae</taxon>
        <taxon>Anthemideae</taxon>
        <taxon>Anthemidinae</taxon>
        <taxon>Tanacetum</taxon>
    </lineage>
</organism>